<evidence type="ECO:0000256" key="2">
    <source>
        <dbReference type="ARBA" id="ARBA00022692"/>
    </source>
</evidence>
<keyword evidence="3 5" id="KW-1133">Transmembrane helix</keyword>
<feature type="transmembrane region" description="Helical" evidence="5">
    <location>
        <begin position="91"/>
        <end position="111"/>
    </location>
</feature>
<gene>
    <name evidence="7" type="ORF">ENM31_01420</name>
</gene>
<comment type="caution">
    <text evidence="7">The sequence shown here is derived from an EMBL/GenBank/DDBJ whole genome shotgun (WGS) entry which is preliminary data.</text>
</comment>
<evidence type="ECO:0000256" key="4">
    <source>
        <dbReference type="ARBA" id="ARBA00023136"/>
    </source>
</evidence>
<proteinExistence type="predicted"/>
<name>A0A7J3VS88_CALS0</name>
<protein>
    <submittedName>
        <fullName evidence="7">Mechanosensitive ion channel</fullName>
    </submittedName>
</protein>
<dbReference type="InterPro" id="IPR006685">
    <property type="entry name" value="MscS_channel_2nd"/>
</dbReference>
<dbReference type="InterPro" id="IPR045275">
    <property type="entry name" value="MscS_archaea/bacteria_type"/>
</dbReference>
<feature type="transmembrane region" description="Helical" evidence="5">
    <location>
        <begin position="117"/>
        <end position="141"/>
    </location>
</feature>
<dbReference type="GO" id="GO:0016020">
    <property type="term" value="C:membrane"/>
    <property type="evidence" value="ECO:0007669"/>
    <property type="project" value="UniProtKB-SubCell"/>
</dbReference>
<evidence type="ECO:0000313" key="7">
    <source>
        <dbReference type="EMBL" id="HHM43945.1"/>
    </source>
</evidence>
<evidence type="ECO:0000256" key="3">
    <source>
        <dbReference type="ARBA" id="ARBA00022989"/>
    </source>
</evidence>
<keyword evidence="4 5" id="KW-0472">Membrane</keyword>
<accession>A0A7J3VS88</accession>
<dbReference type="AlphaFoldDB" id="A0A7J3VS88"/>
<feature type="transmembrane region" description="Helical" evidence="5">
    <location>
        <begin position="47"/>
        <end position="70"/>
    </location>
</feature>
<comment type="subcellular location">
    <subcellularLocation>
        <location evidence="1">Membrane</location>
    </subcellularLocation>
</comment>
<dbReference type="Gene3D" id="2.30.30.60">
    <property type="match status" value="1"/>
</dbReference>
<feature type="transmembrane region" description="Helical" evidence="5">
    <location>
        <begin position="13"/>
        <end position="35"/>
    </location>
</feature>
<dbReference type="SUPFAM" id="SSF50182">
    <property type="entry name" value="Sm-like ribonucleoproteins"/>
    <property type="match status" value="1"/>
</dbReference>
<evidence type="ECO:0000256" key="5">
    <source>
        <dbReference type="SAM" id="Phobius"/>
    </source>
</evidence>
<organism evidence="7">
    <name type="scientific">Caldiarchaeum subterraneum</name>
    <dbReference type="NCBI Taxonomy" id="311458"/>
    <lineage>
        <taxon>Archaea</taxon>
        <taxon>Nitrososphaerota</taxon>
        <taxon>Candidatus Caldarchaeales</taxon>
        <taxon>Candidatus Caldarchaeaceae</taxon>
        <taxon>Candidatus Caldarchaeum</taxon>
    </lineage>
</organism>
<dbReference type="PANTHER" id="PTHR30221">
    <property type="entry name" value="SMALL-CONDUCTANCE MECHANOSENSITIVE CHANNEL"/>
    <property type="match status" value="1"/>
</dbReference>
<reference evidence="7" key="1">
    <citation type="journal article" date="2020" name="mSystems">
        <title>Genome- and Community-Level Interaction Insights into Carbon Utilization and Element Cycling Functions of Hydrothermarchaeota in Hydrothermal Sediment.</title>
        <authorList>
            <person name="Zhou Z."/>
            <person name="Liu Y."/>
            <person name="Xu W."/>
            <person name="Pan J."/>
            <person name="Luo Z.H."/>
            <person name="Li M."/>
        </authorList>
    </citation>
    <scope>NUCLEOTIDE SEQUENCE [LARGE SCALE GENOMIC DNA]</scope>
    <source>
        <strain evidence="7">SpSt-1074</strain>
    </source>
</reference>
<dbReference type="Pfam" id="PF00924">
    <property type="entry name" value="MS_channel_2nd"/>
    <property type="match status" value="1"/>
</dbReference>
<sequence>MEDRSPPRTGVKLVSYVGLYVIASAFVQWLLSSFLPAFGLNLADYLVYAQILLALAFGYLIVSSLSELFYWTTKIKYGRPTGMAVRNLVRIVGLGALAASIAGGAAGGGAGVALGGFIGIVIGFASQQVLGQAVSGLFLLISRPFKVGDQVVLGGDEGVVEDVSTLFTVVRKNDGTKVLIPNNTIIGGKIYIKSGQQQ</sequence>
<feature type="domain" description="Mechanosensitive ion channel MscS" evidence="6">
    <location>
        <begin position="130"/>
        <end position="189"/>
    </location>
</feature>
<dbReference type="GO" id="GO:0008381">
    <property type="term" value="F:mechanosensitive monoatomic ion channel activity"/>
    <property type="evidence" value="ECO:0007669"/>
    <property type="project" value="InterPro"/>
</dbReference>
<dbReference type="PANTHER" id="PTHR30221:SF1">
    <property type="entry name" value="SMALL-CONDUCTANCE MECHANOSENSITIVE CHANNEL"/>
    <property type="match status" value="1"/>
</dbReference>
<dbReference type="InterPro" id="IPR023408">
    <property type="entry name" value="MscS_beta-dom_sf"/>
</dbReference>
<keyword evidence="2 5" id="KW-0812">Transmembrane</keyword>
<dbReference type="InterPro" id="IPR010920">
    <property type="entry name" value="LSM_dom_sf"/>
</dbReference>
<dbReference type="EMBL" id="DRXH01000051">
    <property type="protein sequence ID" value="HHM43945.1"/>
    <property type="molecule type" value="Genomic_DNA"/>
</dbReference>
<evidence type="ECO:0000259" key="6">
    <source>
        <dbReference type="Pfam" id="PF00924"/>
    </source>
</evidence>
<evidence type="ECO:0000256" key="1">
    <source>
        <dbReference type="ARBA" id="ARBA00004370"/>
    </source>
</evidence>